<reference evidence="1 2" key="1">
    <citation type="journal article" date="2022" name="Plant J.">
        <title>Chromosome-level genome of Camellia lanceoleosa provides a valuable resource for understanding genome evolution and self-incompatibility.</title>
        <authorList>
            <person name="Gong W."/>
            <person name="Xiao S."/>
            <person name="Wang L."/>
            <person name="Liao Z."/>
            <person name="Chang Y."/>
            <person name="Mo W."/>
            <person name="Hu G."/>
            <person name="Li W."/>
            <person name="Zhao G."/>
            <person name="Zhu H."/>
            <person name="Hu X."/>
            <person name="Ji K."/>
            <person name="Xiang X."/>
            <person name="Song Q."/>
            <person name="Yuan D."/>
            <person name="Jin S."/>
            <person name="Zhang L."/>
        </authorList>
    </citation>
    <scope>NUCLEOTIDE SEQUENCE [LARGE SCALE GENOMIC DNA]</scope>
    <source>
        <strain evidence="1">SQ_2022a</strain>
    </source>
</reference>
<gene>
    <name evidence="1" type="ORF">LOK49_LG07G00235</name>
</gene>
<keyword evidence="2" id="KW-1185">Reference proteome</keyword>
<accession>A0ACC0H2J8</accession>
<dbReference type="Proteomes" id="UP001060215">
    <property type="component" value="Chromosome 7"/>
</dbReference>
<proteinExistence type="predicted"/>
<comment type="caution">
    <text evidence="1">The sequence shown here is derived from an EMBL/GenBank/DDBJ whole genome shotgun (WGS) entry which is preliminary data.</text>
</comment>
<name>A0ACC0H2J8_9ERIC</name>
<evidence type="ECO:0000313" key="2">
    <source>
        <dbReference type="Proteomes" id="UP001060215"/>
    </source>
</evidence>
<dbReference type="EMBL" id="CM045764">
    <property type="protein sequence ID" value="KAI8007375.1"/>
    <property type="molecule type" value="Genomic_DNA"/>
</dbReference>
<organism evidence="1 2">
    <name type="scientific">Camellia lanceoleosa</name>
    <dbReference type="NCBI Taxonomy" id="1840588"/>
    <lineage>
        <taxon>Eukaryota</taxon>
        <taxon>Viridiplantae</taxon>
        <taxon>Streptophyta</taxon>
        <taxon>Embryophyta</taxon>
        <taxon>Tracheophyta</taxon>
        <taxon>Spermatophyta</taxon>
        <taxon>Magnoliopsida</taxon>
        <taxon>eudicotyledons</taxon>
        <taxon>Gunneridae</taxon>
        <taxon>Pentapetalae</taxon>
        <taxon>asterids</taxon>
        <taxon>Ericales</taxon>
        <taxon>Theaceae</taxon>
        <taxon>Camellia</taxon>
    </lineage>
</organism>
<sequence>MAAAATVGELGGAKEQDAECLPASCGKQDGPEIRFPFRLKGHHPNHCGYPGFDLSCTPHSKYPVLELPSSVNVFVNNIDYTSHTINISDSEPHVCFPRQLPNLNLSASPFQFLTSFYVDVSFINCSQTQDQYSMNQIACLSDQSHQVYAILSSYSSLLVSCTKMYNMSLPEENFDSGYGTITFDHLQLNWSKPECGKCEAQGKNCGFKKNNNSSSSKSQLLLNGSTECFDKPRQPSTGTPLL</sequence>
<evidence type="ECO:0000313" key="1">
    <source>
        <dbReference type="EMBL" id="KAI8007375.1"/>
    </source>
</evidence>
<protein>
    <submittedName>
        <fullName evidence="1">RING-H2 finger protein ATL21A</fullName>
    </submittedName>
</protein>